<organism evidence="1 2">
    <name type="scientific">Novosphingobium tardum</name>
    <dbReference type="NCBI Taxonomy" id="1538021"/>
    <lineage>
        <taxon>Bacteria</taxon>
        <taxon>Pseudomonadati</taxon>
        <taxon>Pseudomonadota</taxon>
        <taxon>Alphaproteobacteria</taxon>
        <taxon>Sphingomonadales</taxon>
        <taxon>Sphingomonadaceae</taxon>
        <taxon>Novosphingobium</taxon>
    </lineage>
</organism>
<proteinExistence type="predicted"/>
<reference evidence="2" key="1">
    <citation type="journal article" date="2019" name="Int. J. Syst. Evol. Microbiol.">
        <title>The Global Catalogue of Microorganisms (GCM) 10K type strain sequencing project: providing services to taxonomists for standard genome sequencing and annotation.</title>
        <authorList>
            <consortium name="The Broad Institute Genomics Platform"/>
            <consortium name="The Broad Institute Genome Sequencing Center for Infectious Disease"/>
            <person name="Wu L."/>
            <person name="Ma J."/>
        </authorList>
    </citation>
    <scope>NUCLEOTIDE SEQUENCE [LARGE SCALE GENOMIC DNA]</scope>
    <source>
        <strain evidence="2">CGMCC 1.12989</strain>
    </source>
</reference>
<sequence>MTVLSLFALVVLVACMVRLVSVQRRHRGRRHPRLIEMSGKPDQPRSMRRIILMD</sequence>
<dbReference type="Proteomes" id="UP001595828">
    <property type="component" value="Unassembled WGS sequence"/>
</dbReference>
<protein>
    <submittedName>
        <fullName evidence="1">Uncharacterized protein</fullName>
    </submittedName>
</protein>
<keyword evidence="2" id="KW-1185">Reference proteome</keyword>
<comment type="caution">
    <text evidence="1">The sequence shown here is derived from an EMBL/GenBank/DDBJ whole genome shotgun (WGS) entry which is preliminary data.</text>
</comment>
<dbReference type="EMBL" id="JBHSDR010000006">
    <property type="protein sequence ID" value="MFC4295291.1"/>
    <property type="molecule type" value="Genomic_DNA"/>
</dbReference>
<dbReference type="RefSeq" id="WP_379538772.1">
    <property type="nucleotide sequence ID" value="NZ_JBHSDR010000006.1"/>
</dbReference>
<evidence type="ECO:0000313" key="2">
    <source>
        <dbReference type="Proteomes" id="UP001595828"/>
    </source>
</evidence>
<evidence type="ECO:0000313" key="1">
    <source>
        <dbReference type="EMBL" id="MFC4295291.1"/>
    </source>
</evidence>
<accession>A0ABV8RSR8</accession>
<gene>
    <name evidence="1" type="ORF">ACFO0A_09510</name>
</gene>
<name>A0ABV8RSR8_9SPHN</name>